<dbReference type="Pfam" id="PF08241">
    <property type="entry name" value="Methyltransf_11"/>
    <property type="match status" value="1"/>
</dbReference>
<dbReference type="AlphaFoldDB" id="A0A2R7YA56"/>
<dbReference type="PANTHER" id="PTHR48090:SF7">
    <property type="entry name" value="RFBJ PROTEIN"/>
    <property type="match status" value="1"/>
</dbReference>
<dbReference type="Gene3D" id="3.90.550.10">
    <property type="entry name" value="Spore Coat Polysaccharide Biosynthesis Protein SpsA, Chain A"/>
    <property type="match status" value="1"/>
</dbReference>
<evidence type="ECO:0000313" key="3">
    <source>
        <dbReference type="EMBL" id="PUA34209.1"/>
    </source>
</evidence>
<evidence type="ECO:0000259" key="2">
    <source>
        <dbReference type="Pfam" id="PF08241"/>
    </source>
</evidence>
<evidence type="ECO:0000259" key="1">
    <source>
        <dbReference type="Pfam" id="PF00535"/>
    </source>
</evidence>
<dbReference type="EMBL" id="NDWU01000002">
    <property type="protein sequence ID" value="PUA34209.1"/>
    <property type="molecule type" value="Genomic_DNA"/>
</dbReference>
<dbReference type="Proteomes" id="UP000244066">
    <property type="component" value="Unassembled WGS sequence"/>
</dbReference>
<reference evidence="3 4" key="1">
    <citation type="submission" date="2017-04" db="EMBL/GenBank/DDBJ databases">
        <title>Draft Aigarchaeota genome from a New Zealand hot spring.</title>
        <authorList>
            <person name="Reysenbach A.-L."/>
            <person name="Donaho J.A."/>
            <person name="Gerhart J."/>
            <person name="Kelley J.F."/>
            <person name="Kouba K."/>
            <person name="Podar M."/>
            <person name="Stott M."/>
        </authorList>
    </citation>
    <scope>NUCLEOTIDE SEQUENCE [LARGE SCALE GENOMIC DNA]</scope>
    <source>
        <strain evidence="3">NZ13_MG1</strain>
    </source>
</reference>
<dbReference type="Gene3D" id="3.40.50.150">
    <property type="entry name" value="Vaccinia Virus protein VP39"/>
    <property type="match status" value="1"/>
</dbReference>
<dbReference type="Pfam" id="PF00535">
    <property type="entry name" value="Glycos_transf_2"/>
    <property type="match status" value="1"/>
</dbReference>
<protein>
    <submittedName>
        <fullName evidence="3">Uncharacterized protein</fullName>
    </submittedName>
</protein>
<dbReference type="InterPro" id="IPR029063">
    <property type="entry name" value="SAM-dependent_MTases_sf"/>
</dbReference>
<dbReference type="InterPro" id="IPR001173">
    <property type="entry name" value="Glyco_trans_2-like"/>
</dbReference>
<evidence type="ECO:0000313" key="4">
    <source>
        <dbReference type="Proteomes" id="UP000244066"/>
    </source>
</evidence>
<dbReference type="GO" id="GO:0008757">
    <property type="term" value="F:S-adenosylmethionine-dependent methyltransferase activity"/>
    <property type="evidence" value="ECO:0007669"/>
    <property type="project" value="InterPro"/>
</dbReference>
<name>A0A2R7YA56_9ARCH</name>
<feature type="domain" description="Glycosyltransferase 2-like" evidence="1">
    <location>
        <begin position="212"/>
        <end position="370"/>
    </location>
</feature>
<dbReference type="SUPFAM" id="SSF53448">
    <property type="entry name" value="Nucleotide-diphospho-sugar transferases"/>
    <property type="match status" value="1"/>
</dbReference>
<dbReference type="SUPFAM" id="SSF53335">
    <property type="entry name" value="S-adenosyl-L-methionine-dependent methyltransferases"/>
    <property type="match status" value="1"/>
</dbReference>
<feature type="domain" description="Methyltransferase type 11" evidence="2">
    <location>
        <begin position="47"/>
        <end position="132"/>
    </location>
</feature>
<dbReference type="InterPro" id="IPR050256">
    <property type="entry name" value="Glycosyltransferase_2"/>
</dbReference>
<sequence length="444" mass="49685">MDVRLKREVKEYLDGMARDHDFMKPTRLRSALADFLEREVGSCGTVLEVGFGAALLSGKLRFEEAIVACISDRAAEAMKRVLRENGVHLIVADAEFLPLRARFDCIVVSDLVAYLDDAYEVFGKLRDVCHARTKLVMATVNPSWMLILHTLEKLRLRSPDGPHNWLSHEVIEQMLSLRGFRVDKVEGRSFKPVRVIAATPSECPKPENVKVSFIVPCYNEEENVLAAIDGILKTRPSDVEVVVVDDGSTDRTAELVSSLNDSRVKLVSYKPNQGKGVAVKMGFEAATGDILVVVDADLSVSPDEAMRFVEPLATRMAGFVNGTRFVYPMEPGAMSEIRFFGNKLFSIAFSWLLGQRITDTLCGTKAIRRSDYLGKISIREKSWPDFDLLFGAAKNGLRIVEVPVHYKRRVAGKSKMRVFKHGLRLSRIVLRGILEFKLKQLLAP</sequence>
<comment type="caution">
    <text evidence="3">The sequence shown here is derived from an EMBL/GenBank/DDBJ whole genome shotgun (WGS) entry which is preliminary data.</text>
</comment>
<organism evidence="3 4">
    <name type="scientific">Candidatus Terraquivivens tikiterensis</name>
    <dbReference type="NCBI Taxonomy" id="1980982"/>
    <lineage>
        <taxon>Archaea</taxon>
        <taxon>Nitrososphaerota</taxon>
        <taxon>Candidatus Wolframiiraptoraceae</taxon>
        <taxon>Candidatus Terraquivivens</taxon>
    </lineage>
</organism>
<dbReference type="InterPro" id="IPR013216">
    <property type="entry name" value="Methyltransf_11"/>
</dbReference>
<dbReference type="PANTHER" id="PTHR48090">
    <property type="entry name" value="UNDECAPRENYL-PHOSPHATE 4-DEOXY-4-FORMAMIDO-L-ARABINOSE TRANSFERASE-RELATED"/>
    <property type="match status" value="1"/>
</dbReference>
<dbReference type="InterPro" id="IPR029044">
    <property type="entry name" value="Nucleotide-diphossugar_trans"/>
</dbReference>
<accession>A0A2R7YA56</accession>
<gene>
    <name evidence="3" type="ORF">B9J98_01055</name>
</gene>
<proteinExistence type="predicted"/>
<dbReference type="CDD" id="cd04179">
    <property type="entry name" value="DPM_DPG-synthase_like"/>
    <property type="match status" value="1"/>
</dbReference>